<proteinExistence type="predicted"/>
<protein>
    <submittedName>
        <fullName evidence="1">Uncharacterized protein</fullName>
    </submittedName>
</protein>
<reference evidence="1" key="1">
    <citation type="submission" date="2021-03" db="EMBL/GenBank/DDBJ databases">
        <title>Evolutionary priming and transition to the ectomycorrhizal habit in an iconic lineage of mushroom-forming fungi: is preadaptation a requirement?</title>
        <authorList>
            <consortium name="DOE Joint Genome Institute"/>
            <person name="Looney B.P."/>
            <person name="Miyauchi S."/>
            <person name="Morin E."/>
            <person name="Drula E."/>
            <person name="Courty P.E."/>
            <person name="Chicoki N."/>
            <person name="Fauchery L."/>
            <person name="Kohler A."/>
            <person name="Kuo A."/>
            <person name="LaButti K."/>
            <person name="Pangilinan J."/>
            <person name="Lipzen A."/>
            <person name="Riley R."/>
            <person name="Andreopoulos W."/>
            <person name="He G."/>
            <person name="Johnson J."/>
            <person name="Barry K.W."/>
            <person name="Grigoriev I.V."/>
            <person name="Nagy L."/>
            <person name="Hibbett D."/>
            <person name="Henrissat B."/>
            <person name="Matheny P.B."/>
            <person name="Labbe J."/>
            <person name="Martin A.F."/>
        </authorList>
    </citation>
    <scope>NUCLEOTIDE SEQUENCE</scope>
    <source>
        <strain evidence="1">BPL698</strain>
    </source>
</reference>
<evidence type="ECO:0000313" key="2">
    <source>
        <dbReference type="Proteomes" id="UP001207468"/>
    </source>
</evidence>
<sequence>MDRDDLFQEILMQVWNSVPSFRQEASVSTWLYRISFNTALKWTGKEQKHTQAESIDSIPSILQEHSMQVDERLTWLYEEIYQLNKIDRSIALLLLDGFSYKEMAVILGITETNIGEGIMEFEDMQKIWDSQNQQHLYTINETAMYNYIASKKKKTFHIANTSELFLLAVNLVTGSVLLVMSASNWKVMIFPVLTAAWMYITAAYVLTHRIGRRKSNRQFDKSIFGNLTSAISTATYQVRLSMIMRWNIAPIAILSCWGVWNKKHSIWITGAILLVFVIAAFASKWEYGIYKGRKRDLETLRNKLA</sequence>
<dbReference type="EMBL" id="JAGFNK010000160">
    <property type="protein sequence ID" value="KAI9463096.1"/>
    <property type="molecule type" value="Genomic_DNA"/>
</dbReference>
<comment type="caution">
    <text evidence="1">The sequence shown here is derived from an EMBL/GenBank/DDBJ whole genome shotgun (WGS) entry which is preliminary data.</text>
</comment>
<keyword evidence="2" id="KW-1185">Reference proteome</keyword>
<accession>A0ACC0U4N9</accession>
<dbReference type="Proteomes" id="UP001207468">
    <property type="component" value="Unassembled WGS sequence"/>
</dbReference>
<name>A0ACC0U4N9_9AGAM</name>
<evidence type="ECO:0000313" key="1">
    <source>
        <dbReference type="EMBL" id="KAI9463096.1"/>
    </source>
</evidence>
<organism evidence="1 2">
    <name type="scientific">Russula earlei</name>
    <dbReference type="NCBI Taxonomy" id="71964"/>
    <lineage>
        <taxon>Eukaryota</taxon>
        <taxon>Fungi</taxon>
        <taxon>Dikarya</taxon>
        <taxon>Basidiomycota</taxon>
        <taxon>Agaricomycotina</taxon>
        <taxon>Agaricomycetes</taxon>
        <taxon>Russulales</taxon>
        <taxon>Russulaceae</taxon>
        <taxon>Russula</taxon>
    </lineage>
</organism>
<gene>
    <name evidence="1" type="ORF">F5148DRAFT_1286227</name>
</gene>